<dbReference type="GO" id="GO:0016987">
    <property type="term" value="F:sigma factor activity"/>
    <property type="evidence" value="ECO:0007669"/>
    <property type="project" value="UniProtKB-KW"/>
</dbReference>
<dbReference type="InterPro" id="IPR013325">
    <property type="entry name" value="RNA_pol_sigma_r2"/>
</dbReference>
<feature type="domain" description="RNA polymerase sigma factor 70 region 4 type 2" evidence="6">
    <location>
        <begin position="124"/>
        <end position="172"/>
    </location>
</feature>
<evidence type="ECO:0000256" key="1">
    <source>
        <dbReference type="ARBA" id="ARBA00010641"/>
    </source>
</evidence>
<dbReference type="SUPFAM" id="SSF88946">
    <property type="entry name" value="Sigma2 domain of RNA polymerase sigma factors"/>
    <property type="match status" value="1"/>
</dbReference>
<evidence type="ECO:0000256" key="3">
    <source>
        <dbReference type="ARBA" id="ARBA00023082"/>
    </source>
</evidence>
<evidence type="ECO:0000259" key="6">
    <source>
        <dbReference type="Pfam" id="PF08281"/>
    </source>
</evidence>
<dbReference type="InterPro" id="IPR000792">
    <property type="entry name" value="Tscrpt_reg_LuxR_C"/>
</dbReference>
<organism evidence="7 8">
    <name type="scientific">Mucilaginibacter yixingensis</name>
    <dbReference type="NCBI Taxonomy" id="1295612"/>
    <lineage>
        <taxon>Bacteria</taxon>
        <taxon>Pseudomonadati</taxon>
        <taxon>Bacteroidota</taxon>
        <taxon>Sphingobacteriia</taxon>
        <taxon>Sphingobacteriales</taxon>
        <taxon>Sphingobacteriaceae</taxon>
        <taxon>Mucilaginibacter</taxon>
    </lineage>
</organism>
<evidence type="ECO:0000256" key="2">
    <source>
        <dbReference type="ARBA" id="ARBA00023015"/>
    </source>
</evidence>
<dbReference type="GO" id="GO:0006352">
    <property type="term" value="P:DNA-templated transcription initiation"/>
    <property type="evidence" value="ECO:0007669"/>
    <property type="project" value="InterPro"/>
</dbReference>
<dbReference type="RefSeq" id="WP_107828065.1">
    <property type="nucleotide sequence ID" value="NZ_CP160205.1"/>
</dbReference>
<dbReference type="SUPFAM" id="SSF88659">
    <property type="entry name" value="Sigma3 and sigma4 domains of RNA polymerase sigma factors"/>
    <property type="match status" value="1"/>
</dbReference>
<dbReference type="InterPro" id="IPR036388">
    <property type="entry name" value="WH-like_DNA-bd_sf"/>
</dbReference>
<dbReference type="PANTHER" id="PTHR43133:SF46">
    <property type="entry name" value="RNA POLYMERASE SIGMA-70 FACTOR ECF SUBFAMILY"/>
    <property type="match status" value="1"/>
</dbReference>
<keyword evidence="8" id="KW-1185">Reference proteome</keyword>
<dbReference type="EMBL" id="QAOQ01000003">
    <property type="protein sequence ID" value="PTQ97862.1"/>
    <property type="molecule type" value="Genomic_DNA"/>
</dbReference>
<evidence type="ECO:0000259" key="5">
    <source>
        <dbReference type="Pfam" id="PF04542"/>
    </source>
</evidence>
<dbReference type="InterPro" id="IPR039425">
    <property type="entry name" value="RNA_pol_sigma-70-like"/>
</dbReference>
<comment type="caution">
    <text evidence="7">The sequence shown here is derived from an EMBL/GenBank/DDBJ whole genome shotgun (WGS) entry which is preliminary data.</text>
</comment>
<dbReference type="NCBIfam" id="TIGR02985">
    <property type="entry name" value="Sig70_bacteroi1"/>
    <property type="match status" value="1"/>
</dbReference>
<proteinExistence type="inferred from homology"/>
<dbReference type="InterPro" id="IPR014284">
    <property type="entry name" value="RNA_pol_sigma-70_dom"/>
</dbReference>
<dbReference type="NCBIfam" id="TIGR02937">
    <property type="entry name" value="sigma70-ECF"/>
    <property type="match status" value="1"/>
</dbReference>
<dbReference type="AlphaFoldDB" id="A0A2T5JAG3"/>
<dbReference type="Gene3D" id="1.10.1740.10">
    <property type="match status" value="1"/>
</dbReference>
<dbReference type="CDD" id="cd06171">
    <property type="entry name" value="Sigma70_r4"/>
    <property type="match status" value="1"/>
</dbReference>
<dbReference type="InterPro" id="IPR007627">
    <property type="entry name" value="RNA_pol_sigma70_r2"/>
</dbReference>
<keyword evidence="2" id="KW-0805">Transcription regulation</keyword>
<dbReference type="GO" id="GO:0003677">
    <property type="term" value="F:DNA binding"/>
    <property type="evidence" value="ECO:0007669"/>
    <property type="project" value="InterPro"/>
</dbReference>
<dbReference type="Pfam" id="PF04542">
    <property type="entry name" value="Sigma70_r2"/>
    <property type="match status" value="1"/>
</dbReference>
<keyword evidence="3" id="KW-0731">Sigma factor</keyword>
<dbReference type="Pfam" id="PF08281">
    <property type="entry name" value="Sigma70_r4_2"/>
    <property type="match status" value="1"/>
</dbReference>
<evidence type="ECO:0000256" key="4">
    <source>
        <dbReference type="ARBA" id="ARBA00023163"/>
    </source>
</evidence>
<dbReference type="Proteomes" id="UP000244168">
    <property type="component" value="Unassembled WGS sequence"/>
</dbReference>
<comment type="similarity">
    <text evidence="1">Belongs to the sigma-70 factor family. ECF subfamily.</text>
</comment>
<accession>A0A2T5JAG3</accession>
<dbReference type="InterPro" id="IPR014327">
    <property type="entry name" value="RNA_pol_sigma70_bacteroid"/>
</dbReference>
<feature type="domain" description="RNA polymerase sigma-70 region 2" evidence="5">
    <location>
        <begin position="29"/>
        <end position="90"/>
    </location>
</feature>
<gene>
    <name evidence="7" type="ORF">C8P68_10321</name>
</gene>
<name>A0A2T5JAG3_9SPHI</name>
<evidence type="ECO:0000313" key="7">
    <source>
        <dbReference type="EMBL" id="PTQ97862.1"/>
    </source>
</evidence>
<dbReference type="PANTHER" id="PTHR43133">
    <property type="entry name" value="RNA POLYMERASE ECF-TYPE SIGMA FACTO"/>
    <property type="match status" value="1"/>
</dbReference>
<sequence>MHKGLGSDTVVRLMAGDQDAFELIYDLCSEKLFRLAYRFLKDTEQSEEVVQETFINLWVNREKLDPQGNIWLYLYVVGKRLALNQLRSASQSRLYTERLLVQFEETHNSTEEAVFLQELKVLTERVIDNLPKQQQVIYRLSRVEGFSHKEIADQLNISTNTVKNHMGAALRTIKSNLAEGGLVSLLLVSVVMRHIK</sequence>
<evidence type="ECO:0000313" key="8">
    <source>
        <dbReference type="Proteomes" id="UP000244168"/>
    </source>
</evidence>
<dbReference type="PRINTS" id="PR00038">
    <property type="entry name" value="HTHLUXR"/>
</dbReference>
<keyword evidence="4" id="KW-0804">Transcription</keyword>
<reference evidence="7 8" key="1">
    <citation type="submission" date="2018-04" db="EMBL/GenBank/DDBJ databases">
        <title>Genomic Encyclopedia of Archaeal and Bacterial Type Strains, Phase II (KMG-II): from individual species to whole genera.</title>
        <authorList>
            <person name="Goeker M."/>
        </authorList>
    </citation>
    <scope>NUCLEOTIDE SEQUENCE [LARGE SCALE GENOMIC DNA]</scope>
    <source>
        <strain evidence="7 8">DSM 26809</strain>
    </source>
</reference>
<dbReference type="InterPro" id="IPR013249">
    <property type="entry name" value="RNA_pol_sigma70_r4_t2"/>
</dbReference>
<dbReference type="Gene3D" id="1.10.10.10">
    <property type="entry name" value="Winged helix-like DNA-binding domain superfamily/Winged helix DNA-binding domain"/>
    <property type="match status" value="1"/>
</dbReference>
<dbReference type="InterPro" id="IPR013324">
    <property type="entry name" value="RNA_pol_sigma_r3/r4-like"/>
</dbReference>
<dbReference type="OrthoDB" id="659577at2"/>
<protein>
    <submittedName>
        <fullName evidence="7">RNA polymerase sigma-70 factor (ECF subfamily)</fullName>
    </submittedName>
</protein>